<sequence>MQRSWNSWCSLRRTILAVAIGACGVFIYLIWFGMNSDRDNVPPLLTQLIPAGHCTCQSSTSFQCADCLTCLASAPPSEPDDLATWSFQYGRDDQNLGLSESQCQVAFPGLFQDIHRGVEYWESRGGISRDDLNAIPFKDGMARAIISNGDLYVVATRAKGDDHRRKILGTLGSMHRALSASSNRTSHPTIEFIFSIEDRVDDVNAVGHPVWVLSRKASEESVILMPDFGFWSWAKSNIGPYGQVVDRIMAAESKLKFSDKEQKLVWRGKLSFAPKLRRALLDTARGKPWSDVKELDWSKKANFLSMEDHCRYMFIGHVEGRAYSASLKYRQACRSVVVAHKLQHIQHHHYLLVASGPEQNYVEVERDFSDLPKRMDELLQNPGKAEQIANNSVKTFRERYLTPAAEACYWRALWEGWAEVTANVTRDVERPPADRGLRYESFVLMDSNDMFKYSFGSDAIMDPSTFIDPYLTLPDQLVLQELLKNEDAKSKTKKTSDTVQTLQCLNNPKEAGFDPTVFQFWDTHQLGTQLHPSVRKHVLDPYIAWAQEIARYPTDVVMVTHLLIYFGMSIPSAIWLHCYHFTWIHGLLHWILHVWFAGTYTLMKHQYVHMNGVLAPTYRVFDRLFPYLVDPLVGHTWNSYYYHHVKHHHVEGNGPADLNSTMWYDRDSITDFARYVGRFFFLIWLDLPLYFLRTGKKKYALKTALWEGSNYLFIYLMWRYINPRAAFCVFILPLLTLRLGLMAGNWGQHAFVDPDDPASDFRSSITLIDVASNRFCFNDGYHTSHHLHPRRHWRDHPVALLKDRDRYANEKALVFRNIDYLMLTVKLLQKDYEYLAKCMVPLGAQQANMTLQERADMLRGRTRRFPKEYLQRLSRRRTRF</sequence>
<dbReference type="SMART" id="SM00672">
    <property type="entry name" value="CAP10"/>
    <property type="match status" value="1"/>
</dbReference>
<dbReference type="AlphaFoldDB" id="A0A8H4GV32"/>
<feature type="transmembrane region" description="Helical" evidence="1">
    <location>
        <begin position="672"/>
        <end position="692"/>
    </location>
</feature>
<keyword evidence="1" id="KW-1133">Transmembrane helix</keyword>
<organism evidence="3 4">
    <name type="scientific">Aspergillus fumigatiaffinis</name>
    <dbReference type="NCBI Taxonomy" id="340414"/>
    <lineage>
        <taxon>Eukaryota</taxon>
        <taxon>Fungi</taxon>
        <taxon>Dikarya</taxon>
        <taxon>Ascomycota</taxon>
        <taxon>Pezizomycotina</taxon>
        <taxon>Eurotiomycetes</taxon>
        <taxon>Eurotiomycetidae</taxon>
        <taxon>Eurotiales</taxon>
        <taxon>Aspergillaceae</taxon>
        <taxon>Aspergillus</taxon>
        <taxon>Aspergillus subgen. Fumigati</taxon>
    </lineage>
</organism>
<proteinExistence type="predicted"/>
<dbReference type="Proteomes" id="UP000653565">
    <property type="component" value="Unassembled WGS sequence"/>
</dbReference>
<feature type="transmembrane region" description="Helical" evidence="1">
    <location>
        <begin position="583"/>
        <end position="603"/>
    </location>
</feature>
<keyword evidence="1" id="KW-0812">Transmembrane</keyword>
<dbReference type="InterPro" id="IPR006598">
    <property type="entry name" value="CAP10"/>
</dbReference>
<protein>
    <recommendedName>
        <fullName evidence="2">Glycosyl transferase CAP10 domain-containing protein</fullName>
    </recommendedName>
</protein>
<gene>
    <name evidence="3" type="ORF">CNMCM6805_001610</name>
</gene>
<evidence type="ECO:0000256" key="1">
    <source>
        <dbReference type="SAM" id="Phobius"/>
    </source>
</evidence>
<dbReference type="GO" id="GO:0006629">
    <property type="term" value="P:lipid metabolic process"/>
    <property type="evidence" value="ECO:0007669"/>
    <property type="project" value="InterPro"/>
</dbReference>
<reference evidence="3" key="1">
    <citation type="journal article" date="2020" name="bioRxiv">
        <title>Genomic and phenotypic heterogeneity of clinical isolates of the human pathogens Aspergillus fumigatus, Aspergillus lentulus and Aspergillus fumigatiaffinis.</title>
        <authorList>
            <person name="dos Santos R.A.C."/>
            <person name="Steenwyk J.L."/>
            <person name="Rivero-Menendez O."/>
            <person name="Mead M.E."/>
            <person name="Silva L.P."/>
            <person name="Bastos R.W."/>
            <person name="Alastruey-Izquierdo A."/>
            <person name="Goldman G.H."/>
            <person name="Rokas A."/>
        </authorList>
    </citation>
    <scope>NUCLEOTIDE SEQUENCE</scope>
    <source>
        <strain evidence="3">CNM-CM6805</strain>
    </source>
</reference>
<feature type="transmembrane region" description="Helical" evidence="1">
    <location>
        <begin position="556"/>
        <end position="576"/>
    </location>
</feature>
<dbReference type="Pfam" id="PF05686">
    <property type="entry name" value="Glyco_transf_90"/>
    <property type="match status" value="1"/>
</dbReference>
<reference evidence="3" key="2">
    <citation type="submission" date="2020-04" db="EMBL/GenBank/DDBJ databases">
        <authorList>
            <person name="Santos R.A.C."/>
            <person name="Steenwyk J.L."/>
            <person name="Rivero-Menendez O."/>
            <person name="Mead M.E."/>
            <person name="Silva L.P."/>
            <person name="Bastos R.W."/>
            <person name="Alastruey-Izquierdo A."/>
            <person name="Goldman G.H."/>
            <person name="Rokas A."/>
        </authorList>
    </citation>
    <scope>NUCLEOTIDE SEQUENCE</scope>
    <source>
        <strain evidence="3">CNM-CM6805</strain>
    </source>
</reference>
<feature type="transmembrane region" description="Helical" evidence="1">
    <location>
        <begin position="724"/>
        <end position="741"/>
    </location>
</feature>
<evidence type="ECO:0000313" key="4">
    <source>
        <dbReference type="Proteomes" id="UP000653565"/>
    </source>
</evidence>
<dbReference type="PANTHER" id="PTHR36459">
    <property type="entry name" value="ORF"/>
    <property type="match status" value="1"/>
</dbReference>
<dbReference type="EMBL" id="JAAAPX010000137">
    <property type="protein sequence ID" value="KAF4229158.1"/>
    <property type="molecule type" value="Genomic_DNA"/>
</dbReference>
<dbReference type="PANTHER" id="PTHR36459:SF1">
    <property type="entry name" value="FATTY ACID DESATURASE DOMAIN-CONTAINING PROTEIN-RELATED"/>
    <property type="match status" value="1"/>
</dbReference>
<keyword evidence="4" id="KW-1185">Reference proteome</keyword>
<dbReference type="InterPro" id="IPR005804">
    <property type="entry name" value="FA_desaturase_dom"/>
</dbReference>
<name>A0A8H4GV32_9EURO</name>
<feature type="transmembrane region" description="Helical" evidence="1">
    <location>
        <begin position="15"/>
        <end position="34"/>
    </location>
</feature>
<dbReference type="Pfam" id="PF00487">
    <property type="entry name" value="FA_desaturase"/>
    <property type="match status" value="1"/>
</dbReference>
<feature type="domain" description="Glycosyl transferase CAP10" evidence="2">
    <location>
        <begin position="186"/>
        <end position="417"/>
    </location>
</feature>
<evidence type="ECO:0000259" key="2">
    <source>
        <dbReference type="SMART" id="SM00672"/>
    </source>
</evidence>
<evidence type="ECO:0000313" key="3">
    <source>
        <dbReference type="EMBL" id="KAF4229158.1"/>
    </source>
</evidence>
<keyword evidence="1" id="KW-0472">Membrane</keyword>
<accession>A0A8H4GV32</accession>
<comment type="caution">
    <text evidence="3">The sequence shown here is derived from an EMBL/GenBank/DDBJ whole genome shotgun (WGS) entry which is preliminary data.</text>
</comment>